<keyword evidence="1 4" id="KW-0853">WD repeat</keyword>
<feature type="repeat" description="WD" evidence="4">
    <location>
        <begin position="34"/>
        <end position="75"/>
    </location>
</feature>
<name>D7M5Q0_ARALL</name>
<evidence type="ECO:0000313" key="6">
    <source>
        <dbReference type="Proteomes" id="UP000008694"/>
    </source>
</evidence>
<dbReference type="PANTHER" id="PTHR19923">
    <property type="entry name" value="WD40 REPEAT PROTEINPRL1/PRL2-RELATED"/>
    <property type="match status" value="1"/>
</dbReference>
<evidence type="ECO:0000256" key="2">
    <source>
        <dbReference type="ARBA" id="ARBA00022737"/>
    </source>
</evidence>
<dbReference type="EMBL" id="GL348718">
    <property type="protein sequence ID" value="EFH51290.1"/>
    <property type="molecule type" value="Genomic_DNA"/>
</dbReference>
<gene>
    <name evidence="5" type="ORF">ARALYDRAFT_663921</name>
</gene>
<dbReference type="InterPro" id="IPR020472">
    <property type="entry name" value="WD40_PAC1"/>
</dbReference>
<feature type="repeat" description="WD" evidence="4">
    <location>
        <begin position="1"/>
        <end position="33"/>
    </location>
</feature>
<dbReference type="STRING" id="81972.D7M5Q0"/>
<keyword evidence="2" id="KW-0677">Repeat</keyword>
<dbReference type="Gramene" id="Al_scaffold_0006_3986">
    <property type="protein sequence ID" value="Al_scaffold_0006_3986"/>
    <property type="gene ID" value="Al_scaffold_0006_3986"/>
</dbReference>
<dbReference type="GO" id="GO:0000974">
    <property type="term" value="C:Prp19 complex"/>
    <property type="evidence" value="ECO:0007669"/>
    <property type="project" value="TreeGrafter"/>
</dbReference>
<comment type="similarity">
    <text evidence="3">Belongs to the WD repeat PRL1/PRL2 family.</text>
</comment>
<dbReference type="HOGENOM" id="CLU_1699530_0_0_1"/>
<dbReference type="SMART" id="SM00320">
    <property type="entry name" value="WD40"/>
    <property type="match status" value="2"/>
</dbReference>
<evidence type="ECO:0000313" key="5">
    <source>
        <dbReference type="EMBL" id="EFH51290.1"/>
    </source>
</evidence>
<feature type="repeat" description="WD" evidence="4">
    <location>
        <begin position="76"/>
        <end position="117"/>
    </location>
</feature>
<organism evidence="6">
    <name type="scientific">Arabidopsis lyrata subsp. lyrata</name>
    <name type="common">Lyre-leaved rock-cress</name>
    <dbReference type="NCBI Taxonomy" id="81972"/>
    <lineage>
        <taxon>Eukaryota</taxon>
        <taxon>Viridiplantae</taxon>
        <taxon>Streptophyta</taxon>
        <taxon>Embryophyta</taxon>
        <taxon>Tracheophyta</taxon>
        <taxon>Spermatophyta</taxon>
        <taxon>Magnoliopsida</taxon>
        <taxon>eudicotyledons</taxon>
        <taxon>Gunneridae</taxon>
        <taxon>Pentapetalae</taxon>
        <taxon>rosids</taxon>
        <taxon>malvids</taxon>
        <taxon>Brassicales</taxon>
        <taxon>Brassicaceae</taxon>
        <taxon>Camelineae</taxon>
        <taxon>Arabidopsis</taxon>
    </lineage>
</organism>
<dbReference type="SUPFAM" id="SSF50978">
    <property type="entry name" value="WD40 repeat-like"/>
    <property type="match status" value="1"/>
</dbReference>
<keyword evidence="6" id="KW-1185">Reference proteome</keyword>
<dbReference type="PRINTS" id="PR00320">
    <property type="entry name" value="GPROTEINBRPT"/>
</dbReference>
<dbReference type="PANTHER" id="PTHR19923:SF0">
    <property type="entry name" value="PLEIOTROPIC REGULATOR 1"/>
    <property type="match status" value="1"/>
</dbReference>
<dbReference type="InterPro" id="IPR001680">
    <property type="entry name" value="WD40_rpt"/>
</dbReference>
<accession>D7M5Q0</accession>
<dbReference type="InterPro" id="IPR036322">
    <property type="entry name" value="WD40_repeat_dom_sf"/>
</dbReference>
<dbReference type="GO" id="GO:0071011">
    <property type="term" value="C:precatalytic spliceosome"/>
    <property type="evidence" value="ECO:0007669"/>
    <property type="project" value="TreeGrafter"/>
</dbReference>
<dbReference type="InterPro" id="IPR019775">
    <property type="entry name" value="WD40_repeat_CS"/>
</dbReference>
<sequence length="158" mass="18209">AFAVSNRHTYMFSSGDDKQVKCWDLEQNKVIRSYHGHLHGVYCLALHQTVDVLLTRGRDSVCRVWDIRTKMKIFALLGHDKDVCSVVSRATDPQVITGSHDSTIRFWDLRYRTMTTLTHLKKAVREMALHLKNAFVSALADNTKKFRLSKGEFCHNML</sequence>
<dbReference type="eggNOG" id="KOG0285">
    <property type="taxonomic scope" value="Eukaryota"/>
</dbReference>
<reference evidence="6" key="1">
    <citation type="journal article" date="2011" name="Nat. Genet.">
        <title>The Arabidopsis lyrata genome sequence and the basis of rapid genome size change.</title>
        <authorList>
            <person name="Hu T.T."/>
            <person name="Pattyn P."/>
            <person name="Bakker E.G."/>
            <person name="Cao J."/>
            <person name="Cheng J.-F."/>
            <person name="Clark R.M."/>
            <person name="Fahlgren N."/>
            <person name="Fawcett J.A."/>
            <person name="Grimwood J."/>
            <person name="Gundlach H."/>
            <person name="Haberer G."/>
            <person name="Hollister J.D."/>
            <person name="Ossowski S."/>
            <person name="Ottilar R.P."/>
            <person name="Salamov A.A."/>
            <person name="Schneeberger K."/>
            <person name="Spannagl M."/>
            <person name="Wang X."/>
            <person name="Yang L."/>
            <person name="Nasrallah M.E."/>
            <person name="Bergelson J."/>
            <person name="Carrington J.C."/>
            <person name="Gaut B.S."/>
            <person name="Schmutz J."/>
            <person name="Mayer K.F.X."/>
            <person name="Van de Peer Y."/>
            <person name="Grigoriev I.V."/>
            <person name="Nordborg M."/>
            <person name="Weigel D."/>
            <person name="Guo Y.-L."/>
        </authorList>
    </citation>
    <scope>NUCLEOTIDE SEQUENCE [LARGE SCALE GENOMIC DNA]</scope>
    <source>
        <strain evidence="6">cv. MN47</strain>
    </source>
</reference>
<dbReference type="InterPro" id="IPR015943">
    <property type="entry name" value="WD40/YVTN_repeat-like_dom_sf"/>
</dbReference>
<proteinExistence type="inferred from homology"/>
<dbReference type="Gene3D" id="2.130.10.10">
    <property type="entry name" value="YVTN repeat-like/Quinoprotein amine dehydrogenase"/>
    <property type="match status" value="1"/>
</dbReference>
<dbReference type="Pfam" id="PF00400">
    <property type="entry name" value="WD40"/>
    <property type="match status" value="3"/>
</dbReference>
<dbReference type="PROSITE" id="PS50294">
    <property type="entry name" value="WD_REPEATS_REGION"/>
    <property type="match status" value="2"/>
</dbReference>
<evidence type="ECO:0000256" key="1">
    <source>
        <dbReference type="ARBA" id="ARBA00022574"/>
    </source>
</evidence>
<feature type="non-terminal residue" evidence="5">
    <location>
        <position position="1"/>
    </location>
</feature>
<dbReference type="GO" id="GO:0071013">
    <property type="term" value="C:catalytic step 2 spliceosome"/>
    <property type="evidence" value="ECO:0007669"/>
    <property type="project" value="TreeGrafter"/>
</dbReference>
<dbReference type="GO" id="GO:0000398">
    <property type="term" value="P:mRNA splicing, via spliceosome"/>
    <property type="evidence" value="ECO:0007669"/>
    <property type="project" value="InterPro"/>
</dbReference>
<protein>
    <submittedName>
        <fullName evidence="5">Predicted protein</fullName>
    </submittedName>
</protein>
<dbReference type="Proteomes" id="UP000008694">
    <property type="component" value="Unassembled WGS sequence"/>
</dbReference>
<dbReference type="InterPro" id="IPR045241">
    <property type="entry name" value="Prp46/PLRG1-like"/>
</dbReference>
<dbReference type="AlphaFoldDB" id="D7M5Q0"/>
<dbReference type="PROSITE" id="PS50082">
    <property type="entry name" value="WD_REPEATS_2"/>
    <property type="match status" value="3"/>
</dbReference>
<evidence type="ECO:0000256" key="4">
    <source>
        <dbReference type="PROSITE-ProRule" id="PRU00221"/>
    </source>
</evidence>
<dbReference type="PROSITE" id="PS00678">
    <property type="entry name" value="WD_REPEATS_1"/>
    <property type="match status" value="1"/>
</dbReference>
<evidence type="ECO:0000256" key="3">
    <source>
        <dbReference type="ARBA" id="ARBA00025726"/>
    </source>
</evidence>